<dbReference type="AlphaFoldDB" id="A0AAD9ZP45"/>
<accession>A0AAD9ZP45</accession>
<evidence type="ECO:0000313" key="2">
    <source>
        <dbReference type="Proteomes" id="UP001281410"/>
    </source>
</evidence>
<protein>
    <submittedName>
        <fullName evidence="1">Uncharacterized protein</fullName>
    </submittedName>
</protein>
<sequence>MSTLKIKTEGKGSTDTIIGFIVHFGGYLKGSRFIYPISFACCVTNKVKEMYSELSEKIYHRIGVSSDEFELKISSQLKTETEEFRLSIATEDDLTCVLSHKTSDWPQVHVELV</sequence>
<evidence type="ECO:0000313" key="1">
    <source>
        <dbReference type="EMBL" id="KAK3187967.1"/>
    </source>
</evidence>
<gene>
    <name evidence="1" type="ORF">Dsin_027528</name>
</gene>
<dbReference type="EMBL" id="JANJYJ010000009">
    <property type="protein sequence ID" value="KAK3187967.1"/>
    <property type="molecule type" value="Genomic_DNA"/>
</dbReference>
<proteinExistence type="predicted"/>
<comment type="caution">
    <text evidence="1">The sequence shown here is derived from an EMBL/GenBank/DDBJ whole genome shotgun (WGS) entry which is preliminary data.</text>
</comment>
<keyword evidence="2" id="KW-1185">Reference proteome</keyword>
<reference evidence="1" key="1">
    <citation type="journal article" date="2023" name="Plant J.">
        <title>Genome sequences and population genomics provide insights into the demographic history, inbreeding, and mutation load of two 'living fossil' tree species of Dipteronia.</title>
        <authorList>
            <person name="Feng Y."/>
            <person name="Comes H.P."/>
            <person name="Chen J."/>
            <person name="Zhu S."/>
            <person name="Lu R."/>
            <person name="Zhang X."/>
            <person name="Li P."/>
            <person name="Qiu J."/>
            <person name="Olsen K.M."/>
            <person name="Qiu Y."/>
        </authorList>
    </citation>
    <scope>NUCLEOTIDE SEQUENCE</scope>
    <source>
        <strain evidence="1">NBL</strain>
    </source>
</reference>
<dbReference type="Proteomes" id="UP001281410">
    <property type="component" value="Unassembled WGS sequence"/>
</dbReference>
<organism evidence="1 2">
    <name type="scientific">Dipteronia sinensis</name>
    <dbReference type="NCBI Taxonomy" id="43782"/>
    <lineage>
        <taxon>Eukaryota</taxon>
        <taxon>Viridiplantae</taxon>
        <taxon>Streptophyta</taxon>
        <taxon>Embryophyta</taxon>
        <taxon>Tracheophyta</taxon>
        <taxon>Spermatophyta</taxon>
        <taxon>Magnoliopsida</taxon>
        <taxon>eudicotyledons</taxon>
        <taxon>Gunneridae</taxon>
        <taxon>Pentapetalae</taxon>
        <taxon>rosids</taxon>
        <taxon>malvids</taxon>
        <taxon>Sapindales</taxon>
        <taxon>Sapindaceae</taxon>
        <taxon>Hippocastanoideae</taxon>
        <taxon>Acereae</taxon>
        <taxon>Dipteronia</taxon>
    </lineage>
</organism>
<name>A0AAD9ZP45_9ROSI</name>